<dbReference type="Proteomes" id="UP000785679">
    <property type="component" value="Unassembled WGS sequence"/>
</dbReference>
<evidence type="ECO:0000313" key="2">
    <source>
        <dbReference type="Proteomes" id="UP000785679"/>
    </source>
</evidence>
<reference evidence="1" key="1">
    <citation type="submission" date="2019-06" db="EMBL/GenBank/DDBJ databases">
        <authorList>
            <person name="Zheng W."/>
        </authorList>
    </citation>
    <scope>NUCLEOTIDE SEQUENCE</scope>
    <source>
        <strain evidence="1">QDHG01</strain>
    </source>
</reference>
<gene>
    <name evidence="1" type="ORF">FGO68_gene1292</name>
</gene>
<proteinExistence type="predicted"/>
<protein>
    <submittedName>
        <fullName evidence="1">Uncharacterized protein</fullName>
    </submittedName>
</protein>
<comment type="caution">
    <text evidence="1">The sequence shown here is derived from an EMBL/GenBank/DDBJ whole genome shotgun (WGS) entry which is preliminary data.</text>
</comment>
<accession>A0A8J8NXB9</accession>
<evidence type="ECO:0000313" key="1">
    <source>
        <dbReference type="EMBL" id="TNV81926.1"/>
    </source>
</evidence>
<organism evidence="1 2">
    <name type="scientific">Halteria grandinella</name>
    <dbReference type="NCBI Taxonomy" id="5974"/>
    <lineage>
        <taxon>Eukaryota</taxon>
        <taxon>Sar</taxon>
        <taxon>Alveolata</taxon>
        <taxon>Ciliophora</taxon>
        <taxon>Intramacronucleata</taxon>
        <taxon>Spirotrichea</taxon>
        <taxon>Stichotrichia</taxon>
        <taxon>Sporadotrichida</taxon>
        <taxon>Halteriidae</taxon>
        <taxon>Halteria</taxon>
    </lineage>
</organism>
<name>A0A8J8NXB9_HALGN</name>
<sequence length="119" mass="13704">MSNTNLISGKMIREKLTKLQNFSFKLIAPIKLPSEQSLFLYLLLKELCENPTLNKIVIESEYTLFPDQLKKAIGGGNLGTGERLWGLEIEYLGCKYGVEDQLELYKFLSLRYPWVKLTI</sequence>
<keyword evidence="2" id="KW-1185">Reference proteome</keyword>
<dbReference type="EMBL" id="RRYP01005564">
    <property type="protein sequence ID" value="TNV81926.1"/>
    <property type="molecule type" value="Genomic_DNA"/>
</dbReference>
<dbReference type="AlphaFoldDB" id="A0A8J8NXB9"/>